<dbReference type="AlphaFoldDB" id="A0A4U1C422"/>
<comment type="caution">
    <text evidence="1">The sequence shown here is derived from an EMBL/GenBank/DDBJ whole genome shotgun (WGS) entry which is preliminary data.</text>
</comment>
<sequence>MEIQLFKFKIPNKTINFQDADICLSEPLSYYECRRLVKEKLESMDKVLFGEVSLAFEDNLIIAHGLCQEIVSSGNQ</sequence>
<organism evidence="1 2">
    <name type="scientific">Pedobacter cryophilus</name>
    <dbReference type="NCBI Taxonomy" id="2571271"/>
    <lineage>
        <taxon>Bacteria</taxon>
        <taxon>Pseudomonadati</taxon>
        <taxon>Bacteroidota</taxon>
        <taxon>Sphingobacteriia</taxon>
        <taxon>Sphingobacteriales</taxon>
        <taxon>Sphingobacteriaceae</taxon>
        <taxon>Pedobacter</taxon>
    </lineage>
</organism>
<name>A0A4U1C422_9SPHI</name>
<dbReference type="RefSeq" id="WP_136825693.1">
    <property type="nucleotide sequence ID" value="NZ_SWBP01000002.1"/>
</dbReference>
<proteinExistence type="predicted"/>
<dbReference type="Proteomes" id="UP000308181">
    <property type="component" value="Unassembled WGS sequence"/>
</dbReference>
<reference evidence="1 2" key="1">
    <citation type="submission" date="2019-04" db="EMBL/GenBank/DDBJ databases">
        <title>Pedobacter sp. AR-3-17 sp. nov., isolated from Arctic soil.</title>
        <authorList>
            <person name="Dahal R.H."/>
            <person name="Kim D.-U."/>
        </authorList>
    </citation>
    <scope>NUCLEOTIDE SEQUENCE [LARGE SCALE GENOMIC DNA]</scope>
    <source>
        <strain evidence="1 2">AR-3-17</strain>
    </source>
</reference>
<gene>
    <name evidence="1" type="ORF">FA046_07125</name>
</gene>
<evidence type="ECO:0000313" key="2">
    <source>
        <dbReference type="Proteomes" id="UP000308181"/>
    </source>
</evidence>
<dbReference type="EMBL" id="SWBP01000002">
    <property type="protein sequence ID" value="TKB98879.1"/>
    <property type="molecule type" value="Genomic_DNA"/>
</dbReference>
<keyword evidence="2" id="KW-1185">Reference proteome</keyword>
<evidence type="ECO:0000313" key="1">
    <source>
        <dbReference type="EMBL" id="TKB98879.1"/>
    </source>
</evidence>
<protein>
    <submittedName>
        <fullName evidence="1">Uncharacterized protein</fullName>
    </submittedName>
</protein>
<accession>A0A4U1C422</accession>